<dbReference type="Pfam" id="PF11950">
    <property type="entry name" value="DUF3467"/>
    <property type="match status" value="1"/>
</dbReference>
<dbReference type="AlphaFoldDB" id="A0A140LCQ3"/>
<dbReference type="InParanoid" id="A0A140LCQ3"/>
<evidence type="ECO:0008006" key="3">
    <source>
        <dbReference type="Google" id="ProtNLM"/>
    </source>
</evidence>
<gene>
    <name evidence="1" type="ORF">AN618_03940</name>
</gene>
<name>A0A140LCQ3_9FIRM</name>
<dbReference type="InterPro" id="IPR021857">
    <property type="entry name" value="DUF3467"/>
</dbReference>
<sequence>MDYEIKRSYYANLAQIELGFYDIRISFGEKKKRIPEITDEDIDVKIIMSPQHAKEFANLLMRNIKHYEEIFGEIKLPPSEDQNRKEI</sequence>
<evidence type="ECO:0000313" key="1">
    <source>
        <dbReference type="EMBL" id="KXG78328.1"/>
    </source>
</evidence>
<protein>
    <recommendedName>
        <fullName evidence="3">DUF3467 domain-containing protein</fullName>
    </recommendedName>
</protein>
<dbReference type="STRING" id="520764.AN618_03940"/>
<dbReference type="Proteomes" id="UP000070427">
    <property type="component" value="Unassembled WGS sequence"/>
</dbReference>
<evidence type="ECO:0000313" key="2">
    <source>
        <dbReference type="Proteomes" id="UP000070427"/>
    </source>
</evidence>
<accession>A0A140LCQ3</accession>
<keyword evidence="2" id="KW-1185">Reference proteome</keyword>
<dbReference type="RefSeq" id="WP_066351425.1">
    <property type="nucleotide sequence ID" value="NZ_LOED01000003.1"/>
</dbReference>
<proteinExistence type="predicted"/>
<reference evidence="1 2" key="1">
    <citation type="submission" date="2015-12" db="EMBL/GenBank/DDBJ databases">
        <title>Draft genome sequnece of Fervidicola ferrireducens strain Y170.</title>
        <authorList>
            <person name="Patel B.K."/>
        </authorList>
    </citation>
    <scope>NUCLEOTIDE SEQUENCE [LARGE SCALE GENOMIC DNA]</scope>
    <source>
        <strain evidence="1 2">Y170</strain>
    </source>
</reference>
<organism evidence="1 2">
    <name type="scientific">Fervidicola ferrireducens</name>
    <dbReference type="NCBI Taxonomy" id="520764"/>
    <lineage>
        <taxon>Bacteria</taxon>
        <taxon>Bacillati</taxon>
        <taxon>Bacillota</taxon>
        <taxon>Clostridia</taxon>
        <taxon>Thermosediminibacterales</taxon>
        <taxon>Thermosediminibacteraceae</taxon>
        <taxon>Fervidicola</taxon>
    </lineage>
</organism>
<dbReference type="EMBL" id="LOED01000003">
    <property type="protein sequence ID" value="KXG78328.1"/>
    <property type="molecule type" value="Genomic_DNA"/>
</dbReference>
<dbReference type="OrthoDB" id="1911531at2"/>
<comment type="caution">
    <text evidence="1">The sequence shown here is derived from an EMBL/GenBank/DDBJ whole genome shotgun (WGS) entry which is preliminary data.</text>
</comment>